<dbReference type="EMBL" id="KV878913">
    <property type="protein sequence ID" value="OJJ80065.1"/>
    <property type="molecule type" value="Genomic_DNA"/>
</dbReference>
<evidence type="ECO:0000256" key="1">
    <source>
        <dbReference type="ARBA" id="ARBA00023015"/>
    </source>
</evidence>
<organism evidence="5 6">
    <name type="scientific">Aspergillus glaucus CBS 516.65</name>
    <dbReference type="NCBI Taxonomy" id="1160497"/>
    <lineage>
        <taxon>Eukaryota</taxon>
        <taxon>Fungi</taxon>
        <taxon>Dikarya</taxon>
        <taxon>Ascomycota</taxon>
        <taxon>Pezizomycotina</taxon>
        <taxon>Eurotiomycetes</taxon>
        <taxon>Eurotiomycetidae</taxon>
        <taxon>Eurotiales</taxon>
        <taxon>Aspergillaceae</taxon>
        <taxon>Aspergillus</taxon>
        <taxon>Aspergillus subgen. Aspergillus</taxon>
    </lineage>
</organism>
<dbReference type="AlphaFoldDB" id="A0A1L9V844"/>
<dbReference type="RefSeq" id="XP_022396763.1">
    <property type="nucleotide sequence ID" value="XM_022542953.1"/>
</dbReference>
<keyword evidence="3" id="KW-0804">Transcription</keyword>
<dbReference type="GeneID" id="34459214"/>
<reference evidence="6" key="1">
    <citation type="journal article" date="2017" name="Genome Biol.">
        <title>Comparative genomics reveals high biological diversity and specific adaptations in the industrially and medically important fungal genus Aspergillus.</title>
        <authorList>
            <person name="de Vries R.P."/>
            <person name="Riley R."/>
            <person name="Wiebenga A."/>
            <person name="Aguilar-Osorio G."/>
            <person name="Amillis S."/>
            <person name="Uchima C.A."/>
            <person name="Anderluh G."/>
            <person name="Asadollahi M."/>
            <person name="Askin M."/>
            <person name="Barry K."/>
            <person name="Battaglia E."/>
            <person name="Bayram O."/>
            <person name="Benocci T."/>
            <person name="Braus-Stromeyer S.A."/>
            <person name="Caldana C."/>
            <person name="Canovas D."/>
            <person name="Cerqueira G.C."/>
            <person name="Chen F."/>
            <person name="Chen W."/>
            <person name="Choi C."/>
            <person name="Clum A."/>
            <person name="Dos Santos R.A."/>
            <person name="Damasio A.R."/>
            <person name="Diallinas G."/>
            <person name="Emri T."/>
            <person name="Fekete E."/>
            <person name="Flipphi M."/>
            <person name="Freyberg S."/>
            <person name="Gallo A."/>
            <person name="Gournas C."/>
            <person name="Habgood R."/>
            <person name="Hainaut M."/>
            <person name="Harispe M.L."/>
            <person name="Henrissat B."/>
            <person name="Hilden K.S."/>
            <person name="Hope R."/>
            <person name="Hossain A."/>
            <person name="Karabika E."/>
            <person name="Karaffa L."/>
            <person name="Karanyi Z."/>
            <person name="Krasevec N."/>
            <person name="Kuo A."/>
            <person name="Kusch H."/>
            <person name="LaButti K."/>
            <person name="Lagendijk E.L."/>
            <person name="Lapidus A."/>
            <person name="Levasseur A."/>
            <person name="Lindquist E."/>
            <person name="Lipzen A."/>
            <person name="Logrieco A.F."/>
            <person name="MacCabe A."/>
            <person name="Maekelae M.R."/>
            <person name="Malavazi I."/>
            <person name="Melin P."/>
            <person name="Meyer V."/>
            <person name="Mielnichuk N."/>
            <person name="Miskei M."/>
            <person name="Molnar A.P."/>
            <person name="Mule G."/>
            <person name="Ngan C.Y."/>
            <person name="Orejas M."/>
            <person name="Orosz E."/>
            <person name="Ouedraogo J.P."/>
            <person name="Overkamp K.M."/>
            <person name="Park H.-S."/>
            <person name="Perrone G."/>
            <person name="Piumi F."/>
            <person name="Punt P.J."/>
            <person name="Ram A.F."/>
            <person name="Ramon A."/>
            <person name="Rauscher S."/>
            <person name="Record E."/>
            <person name="Riano-Pachon D.M."/>
            <person name="Robert V."/>
            <person name="Roehrig J."/>
            <person name="Ruller R."/>
            <person name="Salamov A."/>
            <person name="Salih N.S."/>
            <person name="Samson R.A."/>
            <person name="Sandor E."/>
            <person name="Sanguinetti M."/>
            <person name="Schuetze T."/>
            <person name="Sepcic K."/>
            <person name="Shelest E."/>
            <person name="Sherlock G."/>
            <person name="Sophianopoulou V."/>
            <person name="Squina F.M."/>
            <person name="Sun H."/>
            <person name="Susca A."/>
            <person name="Todd R.B."/>
            <person name="Tsang A."/>
            <person name="Unkles S.E."/>
            <person name="van de Wiele N."/>
            <person name="van Rossen-Uffink D."/>
            <person name="Oliveira J.V."/>
            <person name="Vesth T.C."/>
            <person name="Visser J."/>
            <person name="Yu J.-H."/>
            <person name="Zhou M."/>
            <person name="Andersen M.R."/>
            <person name="Archer D.B."/>
            <person name="Baker S.E."/>
            <person name="Benoit I."/>
            <person name="Brakhage A.A."/>
            <person name="Braus G.H."/>
            <person name="Fischer R."/>
            <person name="Frisvad J.C."/>
            <person name="Goldman G.H."/>
            <person name="Houbraken J."/>
            <person name="Oakley B."/>
            <person name="Pocsi I."/>
            <person name="Scazzocchio C."/>
            <person name="Seiboth B."/>
            <person name="vanKuyk P.A."/>
            <person name="Wortman J."/>
            <person name="Dyer P.S."/>
            <person name="Grigoriev I.V."/>
        </authorList>
    </citation>
    <scope>NUCLEOTIDE SEQUENCE [LARGE SCALE GENOMIC DNA]</scope>
    <source>
        <strain evidence="6">CBS 516.65</strain>
    </source>
</reference>
<evidence type="ECO:0000256" key="3">
    <source>
        <dbReference type="ARBA" id="ARBA00023163"/>
    </source>
</evidence>
<accession>A0A1L9V844</accession>
<dbReference type="Pfam" id="PF11951">
    <property type="entry name" value="Fungal_trans_2"/>
    <property type="match status" value="2"/>
</dbReference>
<evidence type="ECO:0000313" key="5">
    <source>
        <dbReference type="EMBL" id="OJJ80065.1"/>
    </source>
</evidence>
<name>A0A1L9V844_ASPGL</name>
<dbReference type="GO" id="GO:0003677">
    <property type="term" value="F:DNA binding"/>
    <property type="evidence" value="ECO:0007669"/>
    <property type="project" value="UniProtKB-KW"/>
</dbReference>
<proteinExistence type="predicted"/>
<evidence type="ECO:0000256" key="2">
    <source>
        <dbReference type="ARBA" id="ARBA00023125"/>
    </source>
</evidence>
<evidence type="ECO:0000313" key="6">
    <source>
        <dbReference type="Proteomes" id="UP000184300"/>
    </source>
</evidence>
<dbReference type="PANTHER" id="PTHR31069">
    <property type="entry name" value="OLEATE-ACTIVATED TRANSCRIPTION FACTOR 1-RELATED"/>
    <property type="match status" value="1"/>
</dbReference>
<keyword evidence="2" id="KW-0238">DNA-binding</keyword>
<dbReference type="InterPro" id="IPR021858">
    <property type="entry name" value="Fun_TF"/>
</dbReference>
<keyword evidence="6" id="KW-1185">Reference proteome</keyword>
<dbReference type="OrthoDB" id="3477330at2759"/>
<protein>
    <recommendedName>
        <fullName evidence="7">Transcription factor domain-containing protein</fullName>
    </recommendedName>
</protein>
<evidence type="ECO:0008006" key="7">
    <source>
        <dbReference type="Google" id="ProtNLM"/>
    </source>
</evidence>
<evidence type="ECO:0000256" key="4">
    <source>
        <dbReference type="ARBA" id="ARBA00023242"/>
    </source>
</evidence>
<keyword evidence="4" id="KW-0539">Nucleus</keyword>
<dbReference type="VEuPathDB" id="FungiDB:ASPGLDRAFT_179752"/>
<gene>
    <name evidence="5" type="ORF">ASPGLDRAFT_179752</name>
</gene>
<sequence>MATNTSPSIKLRFVNNNEIRTLNAEHAAKHRRCLFSDAERRQMSDELIDAVVAQDQDPGQVMLDLEQDCLETYPKESQSFSVFRGPFGVARWLGSVEEAHDEDSELIGFDGIGDAGDVEPDEDLTRWLLETSPENNIGNDEDIFADLLQVSSIPQTSPPRANEFFRDIDLNTSISLDNHRITFSINEDPKAWLLLSYYRDRIIRLISLRQQQHPQHDEVNDPWSSLVMPCAMTTMAELTIGGSASHARLGLLNALLATSAFHLQNSSTGLTADEWMVAGEEYTKRARGHLEACLETGKSKCKYKEVLMRFIRANGFNKPTLSRKRRTLHHCYAYMRIMAETTRSSSYISSTTSPGTDKGSEVDNDQFRVSRWTTLSENLMGSEKDPDTARRDLHLEVPGNWTSTLFPELYGIAESFLLLLSQVIRLANERDLAMDQDGNLSLKEFTHRAKSLEKSIYRLISSSACGSVSSPSSSSTSTSTADDNAMQATYTALLIFFYRRIHNVDFILLQREVLTVQDYLMQIEQAQDSAGGNRRTVSLMWPAFVAACEALLPETQRYFAEWFEGLLAKTGLVSVSLAKGVCEFIWARLREEDHEDGLSWPEVLQNRGVKVLCI</sequence>
<dbReference type="Proteomes" id="UP000184300">
    <property type="component" value="Unassembled WGS sequence"/>
</dbReference>
<dbReference type="InterPro" id="IPR050675">
    <property type="entry name" value="OAF3"/>
</dbReference>
<dbReference type="PANTHER" id="PTHR31069:SF32">
    <property type="entry name" value="ARGININE METABOLISM REGULATION PROTEIN II"/>
    <property type="match status" value="1"/>
</dbReference>
<keyword evidence="1" id="KW-0805">Transcription regulation</keyword>